<dbReference type="SMART" id="SM00849">
    <property type="entry name" value="Lactamase_B"/>
    <property type="match status" value="1"/>
</dbReference>
<comment type="caution">
    <text evidence="7">The sequence shown here is derived from an EMBL/GenBank/DDBJ whole genome shotgun (WGS) entry which is preliminary data.</text>
</comment>
<dbReference type="GO" id="GO:0046872">
    <property type="term" value="F:metal ion binding"/>
    <property type="evidence" value="ECO:0007669"/>
    <property type="project" value="UniProtKB-KW"/>
</dbReference>
<dbReference type="GO" id="GO:0016787">
    <property type="term" value="F:hydrolase activity"/>
    <property type="evidence" value="ECO:0007669"/>
    <property type="project" value="UniProtKB-KW"/>
</dbReference>
<proteinExistence type="inferred from homology"/>
<dbReference type="Proteomes" id="UP000196878">
    <property type="component" value="Unassembled WGS sequence"/>
</dbReference>
<dbReference type="Gene3D" id="3.60.15.10">
    <property type="entry name" value="Ribonuclease Z/Hydroxyacylglutathione hydrolase-like"/>
    <property type="match status" value="1"/>
</dbReference>
<evidence type="ECO:0000256" key="2">
    <source>
        <dbReference type="ARBA" id="ARBA00022723"/>
    </source>
</evidence>
<dbReference type="InterPro" id="IPR001279">
    <property type="entry name" value="Metallo-B-lactamas"/>
</dbReference>
<feature type="chain" id="PRO_5013392733" evidence="5">
    <location>
        <begin position="31"/>
        <end position="312"/>
    </location>
</feature>
<feature type="signal peptide" evidence="5">
    <location>
        <begin position="1"/>
        <end position="30"/>
    </location>
</feature>
<name>A0A212A812_9RHOB</name>
<accession>A0A212A812</accession>
<dbReference type="AlphaFoldDB" id="A0A212A812"/>
<dbReference type="PROSITE" id="PS51318">
    <property type="entry name" value="TAT"/>
    <property type="match status" value="1"/>
</dbReference>
<evidence type="ECO:0000313" key="8">
    <source>
        <dbReference type="Proteomes" id="UP000196878"/>
    </source>
</evidence>
<keyword evidence="8" id="KW-1185">Reference proteome</keyword>
<dbReference type="EMBL" id="NIPW01000034">
    <property type="protein sequence ID" value="OWJ75817.1"/>
    <property type="molecule type" value="Genomic_DNA"/>
</dbReference>
<keyword evidence="5" id="KW-0732">Signal</keyword>
<evidence type="ECO:0000259" key="6">
    <source>
        <dbReference type="SMART" id="SM00849"/>
    </source>
</evidence>
<dbReference type="Pfam" id="PF00753">
    <property type="entry name" value="Lactamase_B"/>
    <property type="match status" value="1"/>
</dbReference>
<comment type="similarity">
    <text evidence="1">Belongs to the metallo-beta-lactamase superfamily.</text>
</comment>
<sequence>MTGLTRRTALMSGVAAPFLATLPVVSPASAAAPALGASMPTHYRFPLGAMEVTTVLAGSGAMQDIHATFGLNASAEEFAAQARAYFLSDSEGRNGYAPTVVNKGEMVLLFDTGLDGIATAAALGGAGIDPASIDVVVLTHMHGDHIGGLMTQGAPTFPNARYVMGRAEFDYWATTGNERFESHVRPLADKTAFIAGGHEVAPGITAIETFGHTPGHLSFRVQSEGHVLMILGDVANHYAFSLAKPDWHVRFDMDKDKGAQTRRAILTRLAEERIPFVGYHMPFPAVGFVGAEGEDFRFFPATYQFLLGQSSD</sequence>
<dbReference type="PANTHER" id="PTHR42978:SF6">
    <property type="entry name" value="QUORUM-QUENCHING LACTONASE YTNP-RELATED"/>
    <property type="match status" value="1"/>
</dbReference>
<dbReference type="InterPro" id="IPR051013">
    <property type="entry name" value="MBL_superfamily_lactonases"/>
</dbReference>
<keyword evidence="3 7" id="KW-0378">Hydrolase</keyword>
<keyword evidence="2" id="KW-0479">Metal-binding</keyword>
<protein>
    <submittedName>
        <fullName evidence="7">MBL fold metallo-hydrolase</fullName>
    </submittedName>
</protein>
<keyword evidence="4" id="KW-0862">Zinc</keyword>
<evidence type="ECO:0000256" key="3">
    <source>
        <dbReference type="ARBA" id="ARBA00022801"/>
    </source>
</evidence>
<organism evidence="7 8">
    <name type="scientific">Haematobacter genomosp. 1</name>
    <dbReference type="NCBI Taxonomy" id="366618"/>
    <lineage>
        <taxon>Bacteria</taxon>
        <taxon>Pseudomonadati</taxon>
        <taxon>Pseudomonadota</taxon>
        <taxon>Alphaproteobacteria</taxon>
        <taxon>Rhodobacterales</taxon>
        <taxon>Paracoccaceae</taxon>
        <taxon>Haematobacter</taxon>
    </lineage>
</organism>
<dbReference type="SUPFAM" id="SSF56281">
    <property type="entry name" value="Metallo-hydrolase/oxidoreductase"/>
    <property type="match status" value="1"/>
</dbReference>
<evidence type="ECO:0000256" key="4">
    <source>
        <dbReference type="ARBA" id="ARBA00022833"/>
    </source>
</evidence>
<evidence type="ECO:0000256" key="5">
    <source>
        <dbReference type="SAM" id="SignalP"/>
    </source>
</evidence>
<evidence type="ECO:0000313" key="7">
    <source>
        <dbReference type="EMBL" id="OWJ75817.1"/>
    </source>
</evidence>
<dbReference type="CDD" id="cd07720">
    <property type="entry name" value="OPHC2-like_MBL-fold"/>
    <property type="match status" value="1"/>
</dbReference>
<dbReference type="InterPro" id="IPR036866">
    <property type="entry name" value="RibonucZ/Hydroxyglut_hydro"/>
</dbReference>
<dbReference type="OrthoDB" id="9773738at2"/>
<gene>
    <name evidence="7" type="ORF">CDV49_16155</name>
</gene>
<dbReference type="PANTHER" id="PTHR42978">
    <property type="entry name" value="QUORUM-QUENCHING LACTONASE YTNP-RELATED-RELATED"/>
    <property type="match status" value="1"/>
</dbReference>
<dbReference type="InterPro" id="IPR006311">
    <property type="entry name" value="TAT_signal"/>
</dbReference>
<dbReference type="RefSeq" id="WP_088216445.1">
    <property type="nucleotide sequence ID" value="NZ_NIPW01000034.1"/>
</dbReference>
<feature type="domain" description="Metallo-beta-lactamase" evidence="6">
    <location>
        <begin position="95"/>
        <end position="280"/>
    </location>
</feature>
<reference evidence="7 8" key="1">
    <citation type="submission" date="2016-12" db="EMBL/GenBank/DDBJ databases">
        <title>Comparison of Traditional DNA-DNA Hybridization with In Silico Genomic Analysis.</title>
        <authorList>
            <person name="Nicholson A.C."/>
            <person name="Humrighouse B.W."/>
            <person name="Graziano J."/>
            <person name="Lasker B."/>
            <person name="Whitney A.M."/>
            <person name="Mcquiston J.R."/>
        </authorList>
    </citation>
    <scope>NUCLEOTIDE SEQUENCE [LARGE SCALE GENOMIC DNA]</scope>
    <source>
        <strain evidence="7 8">H2240</strain>
    </source>
</reference>
<evidence type="ECO:0000256" key="1">
    <source>
        <dbReference type="ARBA" id="ARBA00007749"/>
    </source>
</evidence>